<dbReference type="RefSeq" id="WP_116328410.1">
    <property type="nucleotide sequence ID" value="NZ_OFSW01000032.1"/>
</dbReference>
<gene>
    <name evidence="1" type="ORF">CBM2594_U10056</name>
</gene>
<protein>
    <submittedName>
        <fullName evidence="1">Uncharacterized protein</fullName>
    </submittedName>
</protein>
<evidence type="ECO:0000313" key="2">
    <source>
        <dbReference type="Proteomes" id="UP000257139"/>
    </source>
</evidence>
<sequence length="273" mass="30059">MFDDNILFNGYMIDDATAARLVHMRNQYDYPGACMRYASSPTDFELAPGVYAEIVRPAAGEVTDLALDQYHATLLHSENSVDNLLGTLSTVYWGFYTFTDGLASGRATRHLKGYKTKPATTPAEIARILGNIKKAPDKGAALGLLNDVSQLGRTPFASKVIAFFDPARAGVLDNRLEDGLQKCRWARGAAFLGGIGQVSQPGKRNAYRAWCEFLCKIADRLNDGIAAGKPWLWQGKEASRQKWRAVDVERAIFRSFQKEGNGSVSRADDRSQA</sequence>
<name>A0A7Z7JFD0_9BURK</name>
<accession>A0A7Z7JFD0</accession>
<dbReference type="EMBL" id="OGUU01000045">
    <property type="protein sequence ID" value="SPC25555.1"/>
    <property type="molecule type" value="Genomic_DNA"/>
</dbReference>
<reference evidence="1 2" key="1">
    <citation type="submission" date="2018-01" db="EMBL/GenBank/DDBJ databases">
        <authorList>
            <person name="Clerissi C."/>
        </authorList>
    </citation>
    <scope>NUCLEOTIDE SEQUENCE [LARGE SCALE GENOMIC DNA]</scope>
    <source>
        <strain evidence="1">Cupriavidus taiwanensis STM 6021</strain>
    </source>
</reference>
<organism evidence="1 2">
    <name type="scientific">Cupriavidus taiwanensis</name>
    <dbReference type="NCBI Taxonomy" id="164546"/>
    <lineage>
        <taxon>Bacteria</taxon>
        <taxon>Pseudomonadati</taxon>
        <taxon>Pseudomonadota</taxon>
        <taxon>Betaproteobacteria</taxon>
        <taxon>Burkholderiales</taxon>
        <taxon>Burkholderiaceae</taxon>
        <taxon>Cupriavidus</taxon>
    </lineage>
</organism>
<dbReference type="AlphaFoldDB" id="A0A7Z7JFD0"/>
<dbReference type="Proteomes" id="UP000257139">
    <property type="component" value="Unassembled WGS sequence"/>
</dbReference>
<proteinExistence type="predicted"/>
<evidence type="ECO:0000313" key="1">
    <source>
        <dbReference type="EMBL" id="SPC25555.1"/>
    </source>
</evidence>
<comment type="caution">
    <text evidence="1">The sequence shown here is derived from an EMBL/GenBank/DDBJ whole genome shotgun (WGS) entry which is preliminary data.</text>
</comment>